<dbReference type="InterPro" id="IPR002913">
    <property type="entry name" value="START_lipid-bd_dom"/>
</dbReference>
<name>A0A7T8KJ90_CALRO</name>
<keyword evidence="3" id="KW-1185">Reference proteome</keyword>
<protein>
    <submittedName>
        <fullName evidence="2">Collagen type IV alpha3binding proteinlike</fullName>
    </submittedName>
</protein>
<dbReference type="Proteomes" id="UP000595437">
    <property type="component" value="Chromosome 1"/>
</dbReference>
<accession>A0A7T8KJ90</accession>
<reference evidence="3" key="1">
    <citation type="submission" date="2021-01" db="EMBL/GenBank/DDBJ databases">
        <title>Caligus Genome Assembly.</title>
        <authorList>
            <person name="Gallardo-Escarate C."/>
        </authorList>
    </citation>
    <scope>NUCLEOTIDE SEQUENCE [LARGE SCALE GENOMIC DNA]</scope>
</reference>
<dbReference type="SMART" id="SM00234">
    <property type="entry name" value="START"/>
    <property type="match status" value="1"/>
</dbReference>
<feature type="non-terminal residue" evidence="2">
    <location>
        <position position="209"/>
    </location>
</feature>
<feature type="domain" description="START" evidence="1">
    <location>
        <begin position="17"/>
        <end position="203"/>
    </location>
</feature>
<dbReference type="AlphaFoldDB" id="A0A7T8KJ90"/>
<evidence type="ECO:0000259" key="1">
    <source>
        <dbReference type="PROSITE" id="PS50848"/>
    </source>
</evidence>
<dbReference type="PANTHER" id="PTHR19308">
    <property type="entry name" value="PHOSPHATIDYLCHOLINE TRANSFER PROTEIN"/>
    <property type="match status" value="1"/>
</dbReference>
<dbReference type="GO" id="GO:0005581">
    <property type="term" value="C:collagen trimer"/>
    <property type="evidence" value="ECO:0007669"/>
    <property type="project" value="UniProtKB-KW"/>
</dbReference>
<evidence type="ECO:0000313" key="3">
    <source>
        <dbReference type="Proteomes" id="UP000595437"/>
    </source>
</evidence>
<dbReference type="GO" id="GO:0035621">
    <property type="term" value="P:ER to Golgi ceramide transport"/>
    <property type="evidence" value="ECO:0007669"/>
    <property type="project" value="TreeGrafter"/>
</dbReference>
<proteinExistence type="predicted"/>
<dbReference type="GO" id="GO:0008289">
    <property type="term" value="F:lipid binding"/>
    <property type="evidence" value="ECO:0007669"/>
    <property type="project" value="InterPro"/>
</dbReference>
<dbReference type="InterPro" id="IPR051213">
    <property type="entry name" value="START_lipid_transfer"/>
</dbReference>
<dbReference type="EMBL" id="CP045890">
    <property type="protein sequence ID" value="QQP56949.1"/>
    <property type="molecule type" value="Genomic_DNA"/>
</dbReference>
<organism evidence="2 3">
    <name type="scientific">Caligus rogercresseyi</name>
    <name type="common">Sea louse</name>
    <dbReference type="NCBI Taxonomy" id="217165"/>
    <lineage>
        <taxon>Eukaryota</taxon>
        <taxon>Metazoa</taxon>
        <taxon>Ecdysozoa</taxon>
        <taxon>Arthropoda</taxon>
        <taxon>Crustacea</taxon>
        <taxon>Multicrustacea</taxon>
        <taxon>Hexanauplia</taxon>
        <taxon>Copepoda</taxon>
        <taxon>Siphonostomatoida</taxon>
        <taxon>Caligidae</taxon>
        <taxon>Caligus</taxon>
    </lineage>
</organism>
<dbReference type="OrthoDB" id="2344588at2759"/>
<dbReference type="SUPFAM" id="SSF55961">
    <property type="entry name" value="Bet v1-like"/>
    <property type="match status" value="1"/>
</dbReference>
<dbReference type="PANTHER" id="PTHR19308:SF53">
    <property type="entry name" value="CERAMIDE TRANSFER PROTEIN"/>
    <property type="match status" value="1"/>
</dbReference>
<sequence length="209" mass="24300">ITEEQLGFARLPVGDIWELFAEDGEMKMYKREEEIDGLVVDPLKAVHIVKGVTARELCYYFFSPQFREEWEATVEQATVLEKISEDILIFLQLHKRIWPASQRDSLFWSHRQKIKDISEDDAPEPSGSCVRILLTVIFLCDTFINNGKKASNCSREDISCKITYCSVVNPGGWVPATALRTIYKREYPKFLKRLTKYVIEKTKNNPIMW</sequence>
<dbReference type="GO" id="GO:0005737">
    <property type="term" value="C:cytoplasm"/>
    <property type="evidence" value="ECO:0007669"/>
    <property type="project" value="UniProtKB-ARBA"/>
</dbReference>
<evidence type="ECO:0000313" key="2">
    <source>
        <dbReference type="EMBL" id="QQP56949.1"/>
    </source>
</evidence>
<dbReference type="PROSITE" id="PS50848">
    <property type="entry name" value="START"/>
    <property type="match status" value="1"/>
</dbReference>
<keyword evidence="2" id="KW-0176">Collagen</keyword>
<dbReference type="InterPro" id="IPR023393">
    <property type="entry name" value="START-like_dom_sf"/>
</dbReference>
<dbReference type="Pfam" id="PF01852">
    <property type="entry name" value="START"/>
    <property type="match status" value="1"/>
</dbReference>
<dbReference type="Gene3D" id="3.30.530.20">
    <property type="match status" value="1"/>
</dbReference>
<gene>
    <name evidence="2" type="ORF">FKW44_001791</name>
</gene>